<protein>
    <submittedName>
        <fullName evidence="1">Uncharacterized protein</fullName>
    </submittedName>
</protein>
<accession>A0A0F9T2J5</accession>
<organism evidence="1">
    <name type="scientific">marine sediment metagenome</name>
    <dbReference type="NCBI Taxonomy" id="412755"/>
    <lineage>
        <taxon>unclassified sequences</taxon>
        <taxon>metagenomes</taxon>
        <taxon>ecological metagenomes</taxon>
    </lineage>
</organism>
<dbReference type="AlphaFoldDB" id="A0A0F9T2J5"/>
<reference evidence="1" key="1">
    <citation type="journal article" date="2015" name="Nature">
        <title>Complex archaea that bridge the gap between prokaryotes and eukaryotes.</title>
        <authorList>
            <person name="Spang A."/>
            <person name="Saw J.H."/>
            <person name="Jorgensen S.L."/>
            <person name="Zaremba-Niedzwiedzka K."/>
            <person name="Martijn J."/>
            <person name="Lind A.E."/>
            <person name="van Eijk R."/>
            <person name="Schleper C."/>
            <person name="Guy L."/>
            <person name="Ettema T.J."/>
        </authorList>
    </citation>
    <scope>NUCLEOTIDE SEQUENCE</scope>
</reference>
<proteinExistence type="predicted"/>
<evidence type="ECO:0000313" key="1">
    <source>
        <dbReference type="EMBL" id="KKN73449.1"/>
    </source>
</evidence>
<sequence length="62" mass="7575">MEILTKKSITKARSRENEWILEFINIKERGLDYAYCRNDVEAIHKMEEDIKRLRIMYRKATL</sequence>
<dbReference type="EMBL" id="LAZR01000343">
    <property type="protein sequence ID" value="KKN73449.1"/>
    <property type="molecule type" value="Genomic_DNA"/>
</dbReference>
<comment type="caution">
    <text evidence="1">The sequence shown here is derived from an EMBL/GenBank/DDBJ whole genome shotgun (WGS) entry which is preliminary data.</text>
</comment>
<name>A0A0F9T2J5_9ZZZZ</name>
<gene>
    <name evidence="1" type="ORF">LCGC14_0400240</name>
</gene>